<evidence type="ECO:0000313" key="2">
    <source>
        <dbReference type="EMBL" id="CAC5371813.1"/>
    </source>
</evidence>
<name>A0A6J8AQN8_MYTCO</name>
<proteinExistence type="predicted"/>
<feature type="compositionally biased region" description="Polar residues" evidence="1">
    <location>
        <begin position="11"/>
        <end position="22"/>
    </location>
</feature>
<dbReference type="EMBL" id="CACVKT020001809">
    <property type="protein sequence ID" value="CAC5371813.1"/>
    <property type="molecule type" value="Genomic_DNA"/>
</dbReference>
<reference evidence="2 3" key="1">
    <citation type="submission" date="2020-06" db="EMBL/GenBank/DDBJ databases">
        <authorList>
            <person name="Li R."/>
            <person name="Bekaert M."/>
        </authorList>
    </citation>
    <scope>NUCLEOTIDE SEQUENCE [LARGE SCALE GENOMIC DNA]</scope>
    <source>
        <strain evidence="3">wild</strain>
    </source>
</reference>
<feature type="region of interest" description="Disordered" evidence="1">
    <location>
        <begin position="1"/>
        <end position="22"/>
    </location>
</feature>
<dbReference type="Proteomes" id="UP000507470">
    <property type="component" value="Unassembled WGS sequence"/>
</dbReference>
<organism evidence="2 3">
    <name type="scientific">Mytilus coruscus</name>
    <name type="common">Sea mussel</name>
    <dbReference type="NCBI Taxonomy" id="42192"/>
    <lineage>
        <taxon>Eukaryota</taxon>
        <taxon>Metazoa</taxon>
        <taxon>Spiralia</taxon>
        <taxon>Lophotrochozoa</taxon>
        <taxon>Mollusca</taxon>
        <taxon>Bivalvia</taxon>
        <taxon>Autobranchia</taxon>
        <taxon>Pteriomorphia</taxon>
        <taxon>Mytilida</taxon>
        <taxon>Mytiloidea</taxon>
        <taxon>Mytilidae</taxon>
        <taxon>Mytilinae</taxon>
        <taxon>Mytilus</taxon>
    </lineage>
</organism>
<protein>
    <submittedName>
        <fullName evidence="2">Uncharacterized protein</fullName>
    </submittedName>
</protein>
<keyword evidence="3" id="KW-1185">Reference proteome</keyword>
<accession>A0A6J8AQN8</accession>
<sequence>MNMTGKKGTEPTKSSGRTNFPGSNSMRARCIAQFAENILKWQVEWPIVSSQVYNCTSIEHQLEIQCDLKDSIIMDRSVTLISSSDRATIGVSFTFTCATNARAITFQNDGLAECTITGGDGNGTCSYAGECNTDYKYYCNNITDTYKLTIPSSYDIYTLHGSNWKCSLPQESGRESKSIQLYVNQSVQQLSCTDLVLGVWNYHLFSHFLSIEVTLTSSSDKATVGLVFTLTCGTNARAITFQRDGLSECTIIGGDGNGTCTFSGDYNKNYKYECFTSPGVYKLTIPSSFDIDILHGSNWTCNLPLESSKQSEIIQLYINGKSNITVVICQSINSLINNAYVSSRKR</sequence>
<dbReference type="AlphaFoldDB" id="A0A6J8AQN8"/>
<gene>
    <name evidence="2" type="ORF">MCOR_10139</name>
</gene>
<evidence type="ECO:0000256" key="1">
    <source>
        <dbReference type="SAM" id="MobiDB-lite"/>
    </source>
</evidence>
<evidence type="ECO:0000313" key="3">
    <source>
        <dbReference type="Proteomes" id="UP000507470"/>
    </source>
</evidence>